<dbReference type="GO" id="GO:0055085">
    <property type="term" value="P:transmembrane transport"/>
    <property type="evidence" value="ECO:0007669"/>
    <property type="project" value="InterPro"/>
</dbReference>
<evidence type="ECO:0000256" key="5">
    <source>
        <dbReference type="ARBA" id="ARBA00022989"/>
    </source>
</evidence>
<feature type="transmembrane region" description="Helical" evidence="9">
    <location>
        <begin position="6"/>
        <end position="30"/>
    </location>
</feature>
<comment type="function">
    <text evidence="7">Involved in cellular auxin homeostasis by regulating auxin metabolism. Regulates intracellular auxin accumulation at the endoplasmic reticulum and thus auxin availability for nuclear auxin signaling.</text>
</comment>
<evidence type="ECO:0000313" key="11">
    <source>
        <dbReference type="EMBL" id="CAH0375105.1"/>
    </source>
</evidence>
<dbReference type="InterPro" id="IPR004776">
    <property type="entry name" value="Mem_transp_PIN-like"/>
</dbReference>
<dbReference type="InterPro" id="IPR045033">
    <property type="entry name" value="PILS1/3/4/5/7"/>
</dbReference>
<dbReference type="EMBL" id="HBIW01001515">
    <property type="protein sequence ID" value="CAE0685867.1"/>
    <property type="molecule type" value="Transcribed_RNA"/>
</dbReference>
<feature type="transmembrane region" description="Helical" evidence="9">
    <location>
        <begin position="200"/>
        <end position="220"/>
    </location>
</feature>
<evidence type="ECO:0008006" key="13">
    <source>
        <dbReference type="Google" id="ProtNLM"/>
    </source>
</evidence>
<gene>
    <name evidence="10" type="ORF">PCAL00307_LOCUS1301</name>
    <name evidence="11" type="ORF">PECAL_4P24270</name>
</gene>
<keyword evidence="5 9" id="KW-1133">Transmembrane helix</keyword>
<evidence type="ECO:0000313" key="12">
    <source>
        <dbReference type="Proteomes" id="UP000789595"/>
    </source>
</evidence>
<evidence type="ECO:0000256" key="8">
    <source>
        <dbReference type="ARBA" id="ARBA00025752"/>
    </source>
</evidence>
<keyword evidence="12" id="KW-1185">Reference proteome</keyword>
<dbReference type="AlphaFoldDB" id="A0A7S4E2T5"/>
<evidence type="ECO:0000256" key="1">
    <source>
        <dbReference type="ARBA" id="ARBA00004141"/>
    </source>
</evidence>
<proteinExistence type="inferred from homology"/>
<dbReference type="Proteomes" id="UP000789595">
    <property type="component" value="Unassembled WGS sequence"/>
</dbReference>
<feature type="transmembrane region" description="Helical" evidence="9">
    <location>
        <begin position="78"/>
        <end position="102"/>
    </location>
</feature>
<organism evidence="10">
    <name type="scientific">Pelagomonas calceolata</name>
    <dbReference type="NCBI Taxonomy" id="35677"/>
    <lineage>
        <taxon>Eukaryota</taxon>
        <taxon>Sar</taxon>
        <taxon>Stramenopiles</taxon>
        <taxon>Ochrophyta</taxon>
        <taxon>Pelagophyceae</taxon>
        <taxon>Pelagomonadales</taxon>
        <taxon>Pelagomonadaceae</taxon>
        <taxon>Pelagomonas</taxon>
    </lineage>
</organism>
<protein>
    <recommendedName>
        <fullName evidence="13">Auxin efflux carrier</fullName>
    </recommendedName>
</protein>
<name>A0A7S4E2T5_9STRA</name>
<sequence>MTQSLLPLLGAAAGAMVQVLIIATVGYICAKRPKDPAPLLTPDALKVISRVANDVFLPCLSAAVLGARINVANLKGDWVLLPAGVAATALGYAVADLTAAILRPTPALKPALRVAIAHPNAFALPLLILQYLCERPSVKEEFDNDEAACTAEAAASLCLYLTAWHFVFWSYAYGTLEDAAKTQREDRSKAETAKLWCKRLFLQPNMIGMYAGVIIGATPLRRLLFRGDTPLRPIGLALETLGAPVVAVTVMIMAAALANGHARRRRTKREFSSVVENNSHASKEDTRDVATAVWFILARLVIVPVIAYPIFSVINLPGGRMTTLIILLELAMPGAQTVLVTLNAVGSGHVAEEIAPWYFLQYATAIVTLTAFTVWALHIVYR</sequence>
<keyword evidence="3" id="KW-0813">Transport</keyword>
<dbReference type="GO" id="GO:0012505">
    <property type="term" value="C:endomembrane system"/>
    <property type="evidence" value="ECO:0007669"/>
    <property type="project" value="UniProtKB-SubCell"/>
</dbReference>
<keyword evidence="4 9" id="KW-0812">Transmembrane</keyword>
<evidence type="ECO:0000256" key="7">
    <source>
        <dbReference type="ARBA" id="ARBA00025100"/>
    </source>
</evidence>
<feature type="transmembrane region" description="Helical" evidence="9">
    <location>
        <begin position="357"/>
        <end position="381"/>
    </location>
</feature>
<dbReference type="EMBL" id="CAKKNE010000004">
    <property type="protein sequence ID" value="CAH0375105.1"/>
    <property type="molecule type" value="Genomic_DNA"/>
</dbReference>
<evidence type="ECO:0000256" key="3">
    <source>
        <dbReference type="ARBA" id="ARBA00022448"/>
    </source>
</evidence>
<evidence type="ECO:0000256" key="9">
    <source>
        <dbReference type="SAM" id="Phobius"/>
    </source>
</evidence>
<reference evidence="10" key="1">
    <citation type="submission" date="2021-01" db="EMBL/GenBank/DDBJ databases">
        <authorList>
            <person name="Corre E."/>
            <person name="Pelletier E."/>
            <person name="Niang G."/>
            <person name="Scheremetjew M."/>
            <person name="Finn R."/>
            <person name="Kale V."/>
            <person name="Holt S."/>
            <person name="Cochrane G."/>
            <person name="Meng A."/>
            <person name="Brown T."/>
            <person name="Cohen L."/>
        </authorList>
    </citation>
    <scope>NUCLEOTIDE SEQUENCE</scope>
    <source>
        <strain evidence="10">CCMP1756</strain>
    </source>
</reference>
<reference evidence="11" key="2">
    <citation type="submission" date="2021-11" db="EMBL/GenBank/DDBJ databases">
        <authorList>
            <consortium name="Genoscope - CEA"/>
            <person name="William W."/>
        </authorList>
    </citation>
    <scope>NUCLEOTIDE SEQUENCE</scope>
</reference>
<comment type="similarity">
    <text evidence="8">Belongs to the auxin efflux carrier (TC 2.A.69.2) family.</text>
</comment>
<keyword evidence="6 9" id="KW-0472">Membrane</keyword>
<dbReference type="GO" id="GO:0016020">
    <property type="term" value="C:membrane"/>
    <property type="evidence" value="ECO:0007669"/>
    <property type="project" value="UniProtKB-SubCell"/>
</dbReference>
<dbReference type="OrthoDB" id="191139at2759"/>
<feature type="transmembrane region" description="Helical" evidence="9">
    <location>
        <begin position="240"/>
        <end position="259"/>
    </location>
</feature>
<dbReference type="PANTHER" id="PTHR31651">
    <property type="match status" value="1"/>
</dbReference>
<evidence type="ECO:0000256" key="4">
    <source>
        <dbReference type="ARBA" id="ARBA00022692"/>
    </source>
</evidence>
<feature type="transmembrane region" description="Helical" evidence="9">
    <location>
        <begin position="323"/>
        <end position="345"/>
    </location>
</feature>
<comment type="subcellular location">
    <subcellularLocation>
        <location evidence="2">Endomembrane system</location>
    </subcellularLocation>
    <subcellularLocation>
        <location evidence="1">Membrane</location>
        <topology evidence="1">Multi-pass membrane protein</topology>
    </subcellularLocation>
</comment>
<feature type="transmembrane region" description="Helical" evidence="9">
    <location>
        <begin position="289"/>
        <end position="311"/>
    </location>
</feature>
<accession>A0A7S4E2T5</accession>
<evidence type="ECO:0000256" key="6">
    <source>
        <dbReference type="ARBA" id="ARBA00023136"/>
    </source>
</evidence>
<evidence type="ECO:0000256" key="2">
    <source>
        <dbReference type="ARBA" id="ARBA00004308"/>
    </source>
</evidence>
<dbReference type="Pfam" id="PF03547">
    <property type="entry name" value="Mem_trans"/>
    <property type="match status" value="1"/>
</dbReference>
<evidence type="ECO:0000313" key="10">
    <source>
        <dbReference type="EMBL" id="CAE0685867.1"/>
    </source>
</evidence>
<dbReference type="PANTHER" id="PTHR31651:SF33">
    <property type="entry name" value="PROTEIN PIN-LIKES 1"/>
    <property type="match status" value="1"/>
</dbReference>
<feature type="transmembrane region" description="Helical" evidence="9">
    <location>
        <begin position="153"/>
        <end position="174"/>
    </location>
</feature>